<dbReference type="AlphaFoldDB" id="A0A7R8YR74"/>
<dbReference type="InterPro" id="IPR004019">
    <property type="entry name" value="YLP_motif"/>
</dbReference>
<reference evidence="3 4" key="1">
    <citation type="submission" date="2020-11" db="EMBL/GenBank/DDBJ databases">
        <authorList>
            <person name="Wallbank WR R."/>
            <person name="Pardo Diaz C."/>
            <person name="Kozak K."/>
            <person name="Martin S."/>
            <person name="Jiggins C."/>
            <person name="Moest M."/>
            <person name="Warren A I."/>
            <person name="Generalovic N T."/>
            <person name="Byers J.R.P. K."/>
            <person name="Montejo-Kovacevich G."/>
            <person name="Yen C E."/>
        </authorList>
    </citation>
    <scope>NUCLEOTIDE SEQUENCE [LARGE SCALE GENOMIC DNA]</scope>
</reference>
<feature type="signal peptide" evidence="2">
    <location>
        <begin position="1"/>
        <end position="18"/>
    </location>
</feature>
<feature type="chain" id="PRO_5031420172" evidence="2">
    <location>
        <begin position="19"/>
        <end position="94"/>
    </location>
</feature>
<dbReference type="InParanoid" id="A0A7R8YR74"/>
<dbReference type="Proteomes" id="UP000594454">
    <property type="component" value="Chromosome 2"/>
</dbReference>
<evidence type="ECO:0000256" key="2">
    <source>
        <dbReference type="SAM" id="SignalP"/>
    </source>
</evidence>
<gene>
    <name evidence="3" type="ORF">HERILL_LOCUS5239</name>
</gene>
<organism evidence="3 4">
    <name type="scientific">Hermetia illucens</name>
    <name type="common">Black soldier fly</name>
    <dbReference type="NCBI Taxonomy" id="343691"/>
    <lineage>
        <taxon>Eukaryota</taxon>
        <taxon>Metazoa</taxon>
        <taxon>Ecdysozoa</taxon>
        <taxon>Arthropoda</taxon>
        <taxon>Hexapoda</taxon>
        <taxon>Insecta</taxon>
        <taxon>Pterygota</taxon>
        <taxon>Neoptera</taxon>
        <taxon>Endopterygota</taxon>
        <taxon>Diptera</taxon>
        <taxon>Brachycera</taxon>
        <taxon>Stratiomyomorpha</taxon>
        <taxon>Stratiomyidae</taxon>
        <taxon>Hermetiinae</taxon>
        <taxon>Hermetia</taxon>
    </lineage>
</organism>
<dbReference type="Pfam" id="PF02757">
    <property type="entry name" value="YLP"/>
    <property type="match status" value="2"/>
</dbReference>
<name>A0A7R8YR74_HERIL</name>
<proteinExistence type="predicted"/>
<protein>
    <submittedName>
        <fullName evidence="3">Uncharacterized protein</fullName>
    </submittedName>
</protein>
<evidence type="ECO:0000313" key="3">
    <source>
        <dbReference type="EMBL" id="CAD7082186.1"/>
    </source>
</evidence>
<accession>A0A7R8YR74</accession>
<feature type="region of interest" description="Disordered" evidence="1">
    <location>
        <begin position="57"/>
        <end position="82"/>
    </location>
</feature>
<keyword evidence="2" id="KW-0732">Signal</keyword>
<evidence type="ECO:0000313" key="4">
    <source>
        <dbReference type="Proteomes" id="UP000594454"/>
    </source>
</evidence>
<evidence type="ECO:0000256" key="1">
    <source>
        <dbReference type="SAM" id="MobiDB-lite"/>
    </source>
</evidence>
<dbReference type="EMBL" id="LR899010">
    <property type="protein sequence ID" value="CAD7082186.1"/>
    <property type="molecule type" value="Genomic_DNA"/>
</dbReference>
<keyword evidence="4" id="KW-1185">Reference proteome</keyword>
<sequence length="94" mass="10295">MKFIFGIVILALAAIAAADIPVIDAPSNEYLPPIQNQAGQQFQRDASGFDQKLGAPSVNREYLPPSGPNEAAPAHSLREDGYHYKTPESNYLFY</sequence>